<feature type="region of interest" description="Disordered" evidence="1">
    <location>
        <begin position="380"/>
        <end position="399"/>
    </location>
</feature>
<protein>
    <recommendedName>
        <fullName evidence="3">Retrovirus-related Pol polyprotein from transposon TNT 1-94</fullName>
    </recommendedName>
</protein>
<gene>
    <name evidence="2" type="ORF">Tci_006523</name>
</gene>
<evidence type="ECO:0000256" key="1">
    <source>
        <dbReference type="SAM" id="MobiDB-lite"/>
    </source>
</evidence>
<organism evidence="2">
    <name type="scientific">Tanacetum cinerariifolium</name>
    <name type="common">Dalmatian daisy</name>
    <name type="synonym">Chrysanthemum cinerariifolium</name>
    <dbReference type="NCBI Taxonomy" id="118510"/>
    <lineage>
        <taxon>Eukaryota</taxon>
        <taxon>Viridiplantae</taxon>
        <taxon>Streptophyta</taxon>
        <taxon>Embryophyta</taxon>
        <taxon>Tracheophyta</taxon>
        <taxon>Spermatophyta</taxon>
        <taxon>Magnoliopsida</taxon>
        <taxon>eudicotyledons</taxon>
        <taxon>Gunneridae</taxon>
        <taxon>Pentapetalae</taxon>
        <taxon>asterids</taxon>
        <taxon>campanulids</taxon>
        <taxon>Asterales</taxon>
        <taxon>Asteraceae</taxon>
        <taxon>Asteroideae</taxon>
        <taxon>Anthemideae</taxon>
        <taxon>Anthemidinae</taxon>
        <taxon>Tanacetum</taxon>
    </lineage>
</organism>
<evidence type="ECO:0008006" key="3">
    <source>
        <dbReference type="Google" id="ProtNLM"/>
    </source>
</evidence>
<accession>A0A6L2JF41</accession>
<evidence type="ECO:0000313" key="2">
    <source>
        <dbReference type="EMBL" id="GEU34545.1"/>
    </source>
</evidence>
<dbReference type="AlphaFoldDB" id="A0A6L2JF41"/>
<comment type="caution">
    <text evidence="2">The sequence shown here is derived from an EMBL/GenBank/DDBJ whole genome shotgun (WGS) entry which is preliminary data.</text>
</comment>
<reference evidence="2" key="1">
    <citation type="journal article" date="2019" name="Sci. Rep.">
        <title>Draft genome of Tanacetum cinerariifolium, the natural source of mosquito coil.</title>
        <authorList>
            <person name="Yamashiro T."/>
            <person name="Shiraishi A."/>
            <person name="Satake H."/>
            <person name="Nakayama K."/>
        </authorList>
    </citation>
    <scope>NUCLEOTIDE SEQUENCE</scope>
</reference>
<sequence>MLAEAQEAGQIFDEEQLAFLADPGVSDGQAVQTIVLKNAAFQTKDFDAYDSDCDDLLNAQAVLTANISNYGYDVISEVPQSKTYLNDIENQNVLVMQDFKQPPAMDSIDNEIDSDSNIILVVKIRTTPNALTEAEQAFWLHMSDPTSKPSDALPVKIEAPKELPKISLANESLKKLKFNLAKFDSVVKIRTTPNALTEGEWGFEHTKDVFNNEIIPFLKSLKDIFNMFDRDLLNEIMEVQTVFVQIDVAVQIKGKEIVDIAAQKPSAITIVPRMFKLDLAPLSSMLLQNKEIHLEYLKNTQEQADILQGIELLVYVQDTCPNAINHSVKKVAVTPKNKVKKVRFTEPLTSSSNIKQVESSITSDSNTHVLSPTGLKCSNSNCGSTPTGNKKNDTISQTPSRNIKNKVEVQPRNVNKKNRVVEPICNVDVKQSQLNANSELICATCKKSMFDGVHDLCILNFLKNVNSRAKPAKKHKKTKYVETYGLCIN</sequence>
<proteinExistence type="predicted"/>
<dbReference type="EMBL" id="BKCJ010000588">
    <property type="protein sequence ID" value="GEU34545.1"/>
    <property type="molecule type" value="Genomic_DNA"/>
</dbReference>
<name>A0A6L2JF41_TANCI</name>